<dbReference type="InterPro" id="IPR042104">
    <property type="entry name" value="PKS_dehydratase_sf"/>
</dbReference>
<dbReference type="Gene3D" id="3.40.366.10">
    <property type="entry name" value="Malonyl-Coenzyme A Acyl Carrier Protein, domain 2"/>
    <property type="match status" value="2"/>
</dbReference>
<dbReference type="PROSITE" id="PS00606">
    <property type="entry name" value="KS3_1"/>
    <property type="match status" value="1"/>
</dbReference>
<dbReference type="InterPro" id="IPR057326">
    <property type="entry name" value="KR_dom"/>
</dbReference>
<dbReference type="PANTHER" id="PTHR43775:SF37">
    <property type="entry name" value="SI:DKEY-61P9.11"/>
    <property type="match status" value="1"/>
</dbReference>
<dbReference type="GO" id="GO:0004312">
    <property type="term" value="F:fatty acid synthase activity"/>
    <property type="evidence" value="ECO:0007669"/>
    <property type="project" value="TreeGrafter"/>
</dbReference>
<dbReference type="Pfam" id="PF00550">
    <property type="entry name" value="PP-binding"/>
    <property type="match status" value="2"/>
</dbReference>
<dbReference type="InterPro" id="IPR010080">
    <property type="entry name" value="Thioester_reductase-like_dom"/>
</dbReference>
<dbReference type="SUPFAM" id="SSF52151">
    <property type="entry name" value="FabD/lysophospholipase-like"/>
    <property type="match status" value="2"/>
</dbReference>
<dbReference type="Pfam" id="PF21089">
    <property type="entry name" value="PKS_DH_N"/>
    <property type="match status" value="1"/>
</dbReference>
<reference evidence="9 10" key="1">
    <citation type="submission" date="2014-11" db="EMBL/GenBank/DDBJ databases">
        <authorList>
            <person name="Zhu J."/>
            <person name="Qi W."/>
            <person name="Song R."/>
        </authorList>
    </citation>
    <scope>NUCLEOTIDE SEQUENCE [LARGE SCALE GENOMIC DNA]</scope>
</reference>
<name>A0A0G4EK11_VITBC</name>
<proteinExistence type="predicted"/>
<feature type="domain" description="Carrier" evidence="6">
    <location>
        <begin position="1706"/>
        <end position="1782"/>
    </location>
</feature>
<dbReference type="SUPFAM" id="SSF52540">
    <property type="entry name" value="P-loop containing nucleoside triphosphate hydrolases"/>
    <property type="match status" value="1"/>
</dbReference>
<dbReference type="Gene3D" id="3.40.47.10">
    <property type="match status" value="2"/>
</dbReference>
<dbReference type="InterPro" id="IPR014031">
    <property type="entry name" value="Ketoacyl_synth_C"/>
</dbReference>
<dbReference type="SUPFAM" id="SSF47336">
    <property type="entry name" value="ACP-like"/>
    <property type="match status" value="2"/>
</dbReference>
<keyword evidence="3" id="KW-0808">Transferase</keyword>
<dbReference type="SMART" id="SM00827">
    <property type="entry name" value="PKS_AT"/>
    <property type="match status" value="1"/>
</dbReference>
<dbReference type="InterPro" id="IPR036736">
    <property type="entry name" value="ACP-like_sf"/>
</dbReference>
<feature type="domain" description="Carrier" evidence="6">
    <location>
        <begin position="2338"/>
        <end position="2413"/>
    </location>
</feature>
<evidence type="ECO:0000259" key="6">
    <source>
        <dbReference type="PROSITE" id="PS50075"/>
    </source>
</evidence>
<dbReference type="Gene3D" id="3.30.70.250">
    <property type="entry name" value="Malonyl-CoA ACP transacylase, ACP-binding"/>
    <property type="match status" value="1"/>
</dbReference>
<dbReference type="PhylomeDB" id="A0A0G4EK11"/>
<keyword evidence="2" id="KW-0597">Phosphoprotein</keyword>
<accession>A0A0G4EK11</accession>
<organism evidence="9 10">
    <name type="scientific">Vitrella brassicaformis (strain CCMP3155)</name>
    <dbReference type="NCBI Taxonomy" id="1169540"/>
    <lineage>
        <taxon>Eukaryota</taxon>
        <taxon>Sar</taxon>
        <taxon>Alveolata</taxon>
        <taxon>Colpodellida</taxon>
        <taxon>Vitrellaceae</taxon>
        <taxon>Vitrella</taxon>
    </lineage>
</organism>
<dbReference type="SMART" id="SM00822">
    <property type="entry name" value="PKS_KR"/>
    <property type="match status" value="1"/>
</dbReference>
<dbReference type="InterPro" id="IPR013120">
    <property type="entry name" value="FAR_NAD-bd"/>
</dbReference>
<keyword evidence="1" id="KW-0596">Phosphopantetheine</keyword>
<feature type="domain" description="PKS/mFAS DH" evidence="8">
    <location>
        <begin position="851"/>
        <end position="1170"/>
    </location>
</feature>
<evidence type="ECO:0000256" key="4">
    <source>
        <dbReference type="PROSITE-ProRule" id="PRU01363"/>
    </source>
</evidence>
<gene>
    <name evidence="9" type="ORF">Vbra_12045</name>
</gene>
<dbReference type="PROSITE" id="PS52019">
    <property type="entry name" value="PKS_MFAS_DH"/>
    <property type="match status" value="1"/>
</dbReference>
<dbReference type="PROSITE" id="PS52004">
    <property type="entry name" value="KS3_2"/>
    <property type="match status" value="1"/>
</dbReference>
<dbReference type="PROSITE" id="PS50075">
    <property type="entry name" value="CARRIER"/>
    <property type="match status" value="2"/>
</dbReference>
<evidence type="ECO:0000313" key="9">
    <source>
        <dbReference type="EMBL" id="CEL96740.1"/>
    </source>
</evidence>
<dbReference type="VEuPathDB" id="CryptoDB:Vbra_12045"/>
<dbReference type="InterPro" id="IPR027417">
    <property type="entry name" value="P-loop_NTPase"/>
</dbReference>
<dbReference type="OrthoDB" id="442029at2759"/>
<dbReference type="InterPro" id="IPR001227">
    <property type="entry name" value="Ac_transferase_dom_sf"/>
</dbReference>
<dbReference type="Gene3D" id="3.10.129.110">
    <property type="entry name" value="Polyketide synthase dehydratase"/>
    <property type="match status" value="1"/>
</dbReference>
<dbReference type="GO" id="GO:0031177">
    <property type="term" value="F:phosphopantetheine binding"/>
    <property type="evidence" value="ECO:0007669"/>
    <property type="project" value="InterPro"/>
</dbReference>
<dbReference type="Gene3D" id="3.40.50.300">
    <property type="entry name" value="P-loop containing nucleotide triphosphate hydrolases"/>
    <property type="match status" value="1"/>
</dbReference>
<feature type="active site" description="Proton donor; for dehydratase activity" evidence="4">
    <location>
        <position position="1072"/>
    </location>
</feature>
<evidence type="ECO:0000259" key="7">
    <source>
        <dbReference type="PROSITE" id="PS52004"/>
    </source>
</evidence>
<evidence type="ECO:0000256" key="1">
    <source>
        <dbReference type="ARBA" id="ARBA00022450"/>
    </source>
</evidence>
<dbReference type="InterPro" id="IPR020806">
    <property type="entry name" value="PKS_PP-bd"/>
</dbReference>
<dbReference type="InterPro" id="IPR049551">
    <property type="entry name" value="PKS_DH_C"/>
</dbReference>
<dbReference type="CDD" id="cd05235">
    <property type="entry name" value="SDR_e1"/>
    <property type="match status" value="1"/>
</dbReference>
<dbReference type="SMART" id="SM00825">
    <property type="entry name" value="PKS_KS"/>
    <property type="match status" value="1"/>
</dbReference>
<dbReference type="SUPFAM" id="SSF55048">
    <property type="entry name" value="Probable ACP-binding domain of malonyl-CoA ACP transacylase"/>
    <property type="match status" value="1"/>
</dbReference>
<dbReference type="InterPro" id="IPR014030">
    <property type="entry name" value="Ketoacyl_synth_N"/>
</dbReference>
<evidence type="ECO:0000259" key="8">
    <source>
        <dbReference type="PROSITE" id="PS52019"/>
    </source>
</evidence>
<evidence type="ECO:0000256" key="3">
    <source>
        <dbReference type="ARBA" id="ARBA00022679"/>
    </source>
</evidence>
<dbReference type="Pfam" id="PF08659">
    <property type="entry name" value="KR"/>
    <property type="match status" value="1"/>
</dbReference>
<dbReference type="GO" id="GO:0004315">
    <property type="term" value="F:3-oxoacyl-[acyl-carrier-protein] synthase activity"/>
    <property type="evidence" value="ECO:0007669"/>
    <property type="project" value="InterPro"/>
</dbReference>
<dbReference type="InterPro" id="IPR018201">
    <property type="entry name" value="Ketoacyl_synth_AS"/>
</dbReference>
<dbReference type="InterPro" id="IPR020807">
    <property type="entry name" value="PKS_DH"/>
</dbReference>
<dbReference type="Gene3D" id="1.10.1200.10">
    <property type="entry name" value="ACP-like"/>
    <property type="match status" value="2"/>
</dbReference>
<evidence type="ECO:0000256" key="5">
    <source>
        <dbReference type="SAM" id="MobiDB-lite"/>
    </source>
</evidence>
<dbReference type="InterPro" id="IPR020841">
    <property type="entry name" value="PKS_Beta-ketoAc_synthase_dom"/>
</dbReference>
<dbReference type="Gene3D" id="3.30.70.3290">
    <property type="match status" value="1"/>
</dbReference>
<dbReference type="SMART" id="SM00823">
    <property type="entry name" value="PKS_PP"/>
    <property type="match status" value="2"/>
</dbReference>
<dbReference type="InterPro" id="IPR016035">
    <property type="entry name" value="Acyl_Trfase/lysoPLipase"/>
</dbReference>
<dbReference type="Pfam" id="PF00698">
    <property type="entry name" value="Acyl_transf_1"/>
    <property type="match status" value="2"/>
</dbReference>
<dbReference type="PANTHER" id="PTHR43775">
    <property type="entry name" value="FATTY ACID SYNTHASE"/>
    <property type="match status" value="1"/>
</dbReference>
<dbReference type="GO" id="GO:0006633">
    <property type="term" value="P:fatty acid biosynthetic process"/>
    <property type="evidence" value="ECO:0007669"/>
    <property type="project" value="InterPro"/>
</dbReference>
<evidence type="ECO:0000256" key="2">
    <source>
        <dbReference type="ARBA" id="ARBA00022553"/>
    </source>
</evidence>
<dbReference type="EMBL" id="CDMY01000244">
    <property type="protein sequence ID" value="CEL96740.1"/>
    <property type="molecule type" value="Genomic_DNA"/>
</dbReference>
<dbReference type="SMART" id="SM00826">
    <property type="entry name" value="PKS_DH"/>
    <property type="match status" value="1"/>
</dbReference>
<dbReference type="InterPro" id="IPR016039">
    <property type="entry name" value="Thiolase-like"/>
</dbReference>
<evidence type="ECO:0008006" key="11">
    <source>
        <dbReference type="Google" id="ProtNLM"/>
    </source>
</evidence>
<dbReference type="SUPFAM" id="SSF53901">
    <property type="entry name" value="Thiolase-like"/>
    <property type="match status" value="2"/>
</dbReference>
<protein>
    <recommendedName>
        <fullName evidence="11">Carrier domain-containing protein</fullName>
    </recommendedName>
</protein>
<feature type="active site" description="Proton acceptor; for dehydratase activity" evidence="4">
    <location>
        <position position="887"/>
    </location>
</feature>
<dbReference type="SMART" id="SM01294">
    <property type="entry name" value="PKS_PP_betabranch"/>
    <property type="match status" value="1"/>
</dbReference>
<evidence type="ECO:0000313" key="10">
    <source>
        <dbReference type="Proteomes" id="UP000041254"/>
    </source>
</evidence>
<dbReference type="Proteomes" id="UP000041254">
    <property type="component" value="Unassembled WGS sequence"/>
</dbReference>
<dbReference type="GO" id="GO:0044550">
    <property type="term" value="P:secondary metabolite biosynthetic process"/>
    <property type="evidence" value="ECO:0007669"/>
    <property type="project" value="UniProtKB-ARBA"/>
</dbReference>
<feature type="domain" description="Ketosynthase family 3 (KS3)" evidence="7">
    <location>
        <begin position="1813"/>
        <end position="2249"/>
    </location>
</feature>
<dbReference type="CDD" id="cd00833">
    <property type="entry name" value="PKS"/>
    <property type="match status" value="1"/>
</dbReference>
<feature type="region of interest" description="Disordered" evidence="5">
    <location>
        <begin position="2282"/>
        <end position="2323"/>
    </location>
</feature>
<sequence length="3268" mass="355743">MGEDEVVMGIKQLKNGKSSFESLAIAGVNAPERVVVAGKRDEVSALLELLKIDKDRHRMLPVSHAYHSPLMNATVPLFRDAIVNELAKAPLQSPSIPLISTVTGRTASAGQLTSPDYWAQHITKTVRFMDSVNSAIKAADGSPGVVFIEVGPKPTLIKIARNFIKERESGVTVLAAMDDKTRDASGLLDSVVKAVKEWKPAEERSSDSYPSIHNLVLDVRVPDDLEASAAAELIRDGTSSIVDGVRGLERLRLTVWGGAAQKWLLSVTIASRDSELEVTNALGVTVARLLAEKMPGNVKEVKFETAVSPQERRSVLKGLGVEREVGTVTVGDWCWDSLGWGGEVSLAEVPFDGWASGSFPSIDNIDMGLRGMAGVLKTICCLQMQRVPPNLHLKTLNPNINTEGFPVVFPSAADGFQLTRKNGGALVAGVSSFGFGGTNAHVILSSPFDAPEEDTAAAQENKETRPRVAFLFTGQGSQYVGMGKDLYETDEVFRANLDRCAALVDPHLPRSMLGLIYPQTHDEATKAELQGLLSQARYQQPILFSLGYSLAQSLIKRGVSPDMVLGHSLGEYVAATIAGVMSLEVGLALVVARARLMQDTPSEDGVMAALLAGEDEVVKGIKQLKSGKSSFESLAIAGVNAPERVVVAGKRDEVSALLELLKIDKDRHRMLPVSHAYHSPLMNATVPLFRDAIVNELAKAPLQSPSIPLISTVTGRTASAGQLTSPNYWAQHITKTVRFMDSLNSAIKATDGSPGVVFIEVGPKPTLIKIARNFIKERESGVTLLAAMDDKTRDASGLLDSVVKAVKEWKPAEERGRLHTDMKWDHQVYDWPKHTLEAVEAGDGLPDASSHCLLGRPTQVSLSAAHPREVSFERRLSRDVLRMLSDHVVNGTIIVPGATYVETICSAARTISKDDGIVCLEGFFFERPLIFSSVSDDVRFHVSVKEQSGSGAKSGTTITLYSSSVAKKRKLVQHSAAHIVSPQQASNGALWFGADAALHPPVEPVEVVKERCQQEVNVDEMYKQLRALGLEYGPSFRAIKSCWVGDKEAIACLEQYDKRDGPFLMAHPGVLDCAFQAAAGVIHLEHDKRRENDGTEGRSGAWVLFRIGKAFVPLSYSHSPNDRWWSHLQIIKVEERSAQMNCTLTDAATGKLVASFQGIEVRRMDIAATADLLWETQWTSTVEREQQEEDVTEVLDRPRLLLLGVPSEWVAKFDALRLGLSDESTLVPFGSLCSTDTDDLQTMLSGALNSQGSWDAILYLGGLENQDHDPTAVLGECLTLSQAFITLLSRKKGKEAVAPTWLLTHGVHNVTDESEVSTATIPRHAGLWGFAKSVRLELAASCGRPAPLGCVDLDSSVALSADDALDTVIRTVVESVIQAETSDIREIALRQADDKLELFYPRLIKSTLKTNVAHSALVSNTGCYIISGGLGSLGLLTAKWLADHGATHIVLLSRRGSPSQSVLESAAWDQLMEVKASKGIKVDCMACDVLSLKECEGVVDALSDVTIKGFFHAAGVLHDAPLAKQSRETIDKVFHAKVQGAWNFHSLLGSSLDHFVMFSSVASLFGNMEQSNYSAANACLDGLANHRRSRGLAAQSIQWGPWTEGGMASPQVVEQLAKVGIKGLTNAVGLQLLGDIMAARETTGTVGCIGVDWSSFLSLRPPDSQRFFEQMRQEINAESSEGSGDGDEVCHLTKEEKSMDAEAITKHVTQTITDTATEIMQDQAKEGTVQLDVPFVDLGIDSLGLVEFRDAVSRKLRVRLSIAMLFDYPTMNALINYIAGEKIALLAKRSGSDVDPSATHHPHDDVVHVETGESAIAVMGIGCRYPGGINSLGSFWKLLCEGTDAVTTIPKDRWNTTLYYDPKGEDPNKYYTLAGTFIDNVANFDNQFFRISQREAAGMDPHQRHLLEVTYEAFHSGGLFSKNKQLSAVSGKNIGVFVGCMAQDWALMKSHEQEGGSLAATGSAQSILANRLSYIFGLKGTSFALDTACSSSLVALDAGCKSLLAGACKDGVLCAGTNLLLTPHSYIALSGAQLLSADGQVKTFDSAANGYTRGEGVGAAYLQRLDRPKAAEPFAIIRGSATSHNAVSASLTAPSGPAQQLLIRDTLNQANLSPSAFSYAEVHGTGTIMGDAIEMGALKSVFGKRPASSPLVLGALKTNIGHTEGATGIANLIKLILTLRHGMAPPNLHLKQLSPQIDSAGDFPFIMPVEEGGGVKLVPTEATRETGTLIGGTGAYGFGGSNAYVTVEARVGKVSRPWLEEGEDWMDNPVTWNHQAFTWKGAGLEDDSPKKPSGTAAKGDNSHRVRGADDSPQPDGEVTPDSHVTTFISDKSSIDLKMISQDDMSHLVMEVVQDISSTTLALDTPLMEMGLDSRAVIELRNSVRKMTGITLSPTLLFDNPTISTMSKFILEQAQEMDTAHVVPDISFISTTRSTSAKRTASDAAIHPLDDLAELKANLSIDLSGAAPAKQPHEYSNVLLTGVTGIVGRFQLASLLERNVDGKRLTVHCIVRAKNHKEGMERIREACVEAKIWKEEWAARIVVLLGDLSKELFGLGQEKFSTLCETIDAVYHTGANISLYQAYSRARLANTLPLLFMIELCTCDRIKPLHFVSTLGIFPAFDSNFTKEFADEELVEGAPPSIEDMTKVFPPQQMGYPWSKYVCEEVLREARDQGLPVTIYRLPNTNMAISTGFTGMSNIATALIMSYIQEGVFPQSASWANNTPIDMVAELIVALSFKENRKHWFYHLANPAALTESQLVAWTAAWGLPIKPVSFEDFTAAIKARGPESPIFNHVPVMRHWQKYWYDDVAAERTEVPIRTSNASEDIEVSWPGAKELMEASFRYLISQELLPSDAKALTLEPKALLDMVRRQTGLRQLSGEEDVLEAAGVLMESALKESHNMTFLGKFLLAQRVRQTFCNLLHMADRAHTHPAIRRQQIKQPLFIVGFDRVSVTLTQQLLACDEGNRAPTFSEMLHPFGEHGEFVQASSEADCRLAPAQVAMDLMFGSNDYLNRLGPRKADMAFDDSMILQNSLRDSFLATQFDAPEYESWLSDNSGSEAQEGYAFHKTFLQHLQWQHGCEHKRWLLASTDHVGHLDDILATYPDAKVIFAHRDGSETVAGRCQEVLSLRRGLMSVDASKVAERELHQMATNAKAAADFRRRNPHLKAQFADVTLSDLLKNPVDRVKRLYRKLNLSPLSRRSSQAMWRMVLANRSRLSAIKSVPASIGDFALDEEDQRFDALTKASIKGKSCSKARRSMNVGCAPSFRR</sequence>
<dbReference type="InterPro" id="IPR013968">
    <property type="entry name" value="PKS_KR"/>
</dbReference>
<dbReference type="InterPro" id="IPR036291">
    <property type="entry name" value="NAD(P)-bd_dom_sf"/>
</dbReference>
<dbReference type="STRING" id="1169540.A0A0G4EK11"/>
<dbReference type="NCBIfam" id="TIGR01746">
    <property type="entry name" value="Thioester-redct"/>
    <property type="match status" value="1"/>
</dbReference>
<dbReference type="InterPro" id="IPR050091">
    <property type="entry name" value="PKS_NRPS_Biosynth_Enz"/>
</dbReference>
<dbReference type="Pfam" id="PF07993">
    <property type="entry name" value="NAD_binding_4"/>
    <property type="match status" value="1"/>
</dbReference>
<feature type="region of interest" description="N-terminal hotdog fold" evidence="4">
    <location>
        <begin position="851"/>
        <end position="986"/>
    </location>
</feature>
<dbReference type="Pfam" id="PF00109">
    <property type="entry name" value="ketoacyl-synt"/>
    <property type="match status" value="1"/>
</dbReference>
<keyword evidence="10" id="KW-1185">Reference proteome</keyword>
<dbReference type="Pfam" id="PF13469">
    <property type="entry name" value="Sulfotransfer_3"/>
    <property type="match status" value="1"/>
</dbReference>
<feature type="compositionally biased region" description="Basic and acidic residues" evidence="5">
    <location>
        <begin position="2300"/>
        <end position="2309"/>
    </location>
</feature>
<dbReference type="InterPro" id="IPR049552">
    <property type="entry name" value="PKS_DH_N"/>
</dbReference>
<dbReference type="InParanoid" id="A0A0G4EK11"/>
<dbReference type="Pfam" id="PF14765">
    <property type="entry name" value="PS-DH"/>
    <property type="match status" value="1"/>
</dbReference>
<dbReference type="InterPro" id="IPR049900">
    <property type="entry name" value="PKS_mFAS_DH"/>
</dbReference>
<dbReference type="Gene3D" id="3.40.50.720">
    <property type="entry name" value="NAD(P)-binding Rossmann-like Domain"/>
    <property type="match status" value="2"/>
</dbReference>
<dbReference type="InterPro" id="IPR016036">
    <property type="entry name" value="Malonyl_transacylase_ACP-bd"/>
</dbReference>
<dbReference type="Pfam" id="PF02801">
    <property type="entry name" value="Ketoacyl-synt_C"/>
    <property type="match status" value="1"/>
</dbReference>
<dbReference type="InterPro" id="IPR014043">
    <property type="entry name" value="Acyl_transferase_dom"/>
</dbReference>
<dbReference type="SUPFAM" id="SSF51735">
    <property type="entry name" value="NAD(P)-binding Rossmann-fold domains"/>
    <property type="match status" value="3"/>
</dbReference>
<feature type="region of interest" description="C-terminal hotdog fold" evidence="4">
    <location>
        <begin position="1013"/>
        <end position="1170"/>
    </location>
</feature>
<dbReference type="InterPro" id="IPR009081">
    <property type="entry name" value="PP-bd_ACP"/>
</dbReference>